<keyword evidence="4" id="KW-1185">Reference proteome</keyword>
<comment type="caution">
    <text evidence="3">The sequence shown here is derived from an EMBL/GenBank/DDBJ whole genome shotgun (WGS) entry which is preliminary data.</text>
</comment>
<dbReference type="RefSeq" id="WP_072659274.1">
    <property type="nucleotide sequence ID" value="NZ_BDFD01000006.1"/>
</dbReference>
<dbReference type="PANTHER" id="PTHR40252:SF2">
    <property type="entry name" value="BLR0328 PROTEIN"/>
    <property type="match status" value="1"/>
</dbReference>
<dbReference type="OrthoDB" id="378730at2"/>
<organism evidence="3 4">
    <name type="scientific">Mariprofundus micogutta</name>
    <dbReference type="NCBI Taxonomy" id="1921010"/>
    <lineage>
        <taxon>Bacteria</taxon>
        <taxon>Pseudomonadati</taxon>
        <taxon>Pseudomonadota</taxon>
        <taxon>Candidatius Mariprofundia</taxon>
        <taxon>Mariprofundales</taxon>
        <taxon>Mariprofundaceae</taxon>
        <taxon>Mariprofundus</taxon>
    </lineage>
</organism>
<dbReference type="SMART" id="SM00897">
    <property type="entry name" value="FIST"/>
    <property type="match status" value="1"/>
</dbReference>
<name>A0A1L8CM71_9PROT</name>
<dbReference type="Pfam" id="PF10442">
    <property type="entry name" value="FIST_C"/>
    <property type="match status" value="1"/>
</dbReference>
<reference evidence="3 4" key="1">
    <citation type="journal article" date="2017" name="Arch. Microbiol.">
        <title>Mariprofundus micogutta sp. nov., a novel iron-oxidizing zetaproteobacterium isolated from a deep-sea hydrothermal field at the Bayonnaise knoll of the Izu-Ogasawara arc, and a description of Mariprofundales ord. nov. and Zetaproteobacteria classis nov.</title>
        <authorList>
            <person name="Makita H."/>
            <person name="Tanaka E."/>
            <person name="Mitsunobu S."/>
            <person name="Miyazaki M."/>
            <person name="Nunoura T."/>
            <person name="Uematsu K."/>
            <person name="Takaki Y."/>
            <person name="Nishi S."/>
            <person name="Shimamura S."/>
            <person name="Takai K."/>
        </authorList>
    </citation>
    <scope>NUCLEOTIDE SEQUENCE [LARGE SCALE GENOMIC DNA]</scope>
    <source>
        <strain evidence="3 4">ET2</strain>
    </source>
</reference>
<dbReference type="PANTHER" id="PTHR40252">
    <property type="entry name" value="BLR0328 PROTEIN"/>
    <property type="match status" value="1"/>
</dbReference>
<evidence type="ECO:0000259" key="2">
    <source>
        <dbReference type="SMART" id="SM01204"/>
    </source>
</evidence>
<feature type="domain" description="FIST" evidence="1">
    <location>
        <begin position="24"/>
        <end position="210"/>
    </location>
</feature>
<accession>A0A1L8CM71</accession>
<proteinExistence type="predicted"/>
<dbReference type="Proteomes" id="UP000231632">
    <property type="component" value="Unassembled WGS sequence"/>
</dbReference>
<gene>
    <name evidence="3" type="ORF">MMIC_P0900</name>
</gene>
<evidence type="ECO:0000259" key="1">
    <source>
        <dbReference type="SMART" id="SM00897"/>
    </source>
</evidence>
<dbReference type="AlphaFoldDB" id="A0A1L8CM71"/>
<dbReference type="SMART" id="SM01204">
    <property type="entry name" value="FIST_C"/>
    <property type="match status" value="1"/>
</dbReference>
<sequence length="375" mass="40672">MYIDRIDTASLTEAITTAAAPYDCPVAVIFLSEKHADAVPDLIDRLKALAVPFIGGVFPALIHGERACHEGAVIKVFPSIHAPVVVSGLDGEDYAVPELADLLEANSENQPTAIVMMDAMTANNTALLSGLFNHVGNKLHFFGGGTGYSDLQHRPSVFTEHGFIQDAAVIAFTALKSSIGVRHGWQRTSDEPIIATRTHKNTVHELNWEPAFDVYKASIKAYGQVDMMPDQFYATSSLFPFGLFREGQEDVVRDPIGVNDNGDIQFVSSVPENSVLHLLHGNSNTLVEAASMAADDCQLPHDQQASHCLIIDCFSRTLALGDKFESELKAVSDRLNKHGQQAVPEGAVTLGEISSYGDDYLELFNKTVVIGLLHD</sequence>
<dbReference type="EMBL" id="BDFD01000006">
    <property type="protein sequence ID" value="GAV19939.1"/>
    <property type="molecule type" value="Genomic_DNA"/>
</dbReference>
<protein>
    <recommendedName>
        <fullName evidence="5">FIST N domain protein</fullName>
    </recommendedName>
</protein>
<evidence type="ECO:0008006" key="5">
    <source>
        <dbReference type="Google" id="ProtNLM"/>
    </source>
</evidence>
<dbReference type="InterPro" id="IPR013702">
    <property type="entry name" value="FIST_domain_N"/>
</dbReference>
<feature type="domain" description="FIST C-domain" evidence="2">
    <location>
        <begin position="211"/>
        <end position="356"/>
    </location>
</feature>
<evidence type="ECO:0000313" key="4">
    <source>
        <dbReference type="Proteomes" id="UP000231632"/>
    </source>
</evidence>
<dbReference type="InterPro" id="IPR019494">
    <property type="entry name" value="FIST_C"/>
</dbReference>
<evidence type="ECO:0000313" key="3">
    <source>
        <dbReference type="EMBL" id="GAV19939.1"/>
    </source>
</evidence>
<dbReference type="Pfam" id="PF08495">
    <property type="entry name" value="FIST"/>
    <property type="match status" value="1"/>
</dbReference>
<dbReference type="STRING" id="1921010.MMIC_P0900"/>